<feature type="region of interest" description="Disordered" evidence="8">
    <location>
        <begin position="195"/>
        <end position="223"/>
    </location>
</feature>
<organism evidence="10 11">
    <name type="scientific">Linnemannia schmuckeri</name>
    <dbReference type="NCBI Taxonomy" id="64567"/>
    <lineage>
        <taxon>Eukaryota</taxon>
        <taxon>Fungi</taxon>
        <taxon>Fungi incertae sedis</taxon>
        <taxon>Mucoromycota</taxon>
        <taxon>Mortierellomycotina</taxon>
        <taxon>Mortierellomycetes</taxon>
        <taxon>Mortierellales</taxon>
        <taxon>Mortierellaceae</taxon>
        <taxon>Linnemannia</taxon>
    </lineage>
</organism>
<feature type="coiled-coil region" evidence="7">
    <location>
        <begin position="240"/>
        <end position="267"/>
    </location>
</feature>
<dbReference type="Gene3D" id="1.25.40.10">
    <property type="entry name" value="Tetratricopeptide repeat domain"/>
    <property type="match status" value="4"/>
</dbReference>
<protein>
    <recommendedName>
        <fullName evidence="9">PRP1 splicing factor N-terminal domain-containing protein</fullName>
    </recommendedName>
</protein>
<keyword evidence="4" id="KW-0508">mRNA splicing</keyword>
<feature type="compositionally biased region" description="Acidic residues" evidence="8">
    <location>
        <begin position="204"/>
        <end position="216"/>
    </location>
</feature>
<dbReference type="Pfam" id="PF13428">
    <property type="entry name" value="TPR_14"/>
    <property type="match status" value="2"/>
</dbReference>
<keyword evidence="7" id="KW-0175">Coiled coil</keyword>
<name>A0A9P5VDV4_9FUNG</name>
<evidence type="ECO:0000256" key="4">
    <source>
        <dbReference type="ARBA" id="ARBA00023187"/>
    </source>
</evidence>
<comment type="subcellular location">
    <subcellularLocation>
        <location evidence="1">Nucleus</location>
    </subcellularLocation>
</comment>
<dbReference type="OrthoDB" id="440128at2759"/>
<dbReference type="GO" id="GO:0071013">
    <property type="term" value="C:catalytic step 2 spliceosome"/>
    <property type="evidence" value="ECO:0007669"/>
    <property type="project" value="TreeGrafter"/>
</dbReference>
<keyword evidence="6" id="KW-0802">TPR repeat</keyword>
<dbReference type="GO" id="GO:0046540">
    <property type="term" value="C:U4/U6 x U5 tri-snRNP complex"/>
    <property type="evidence" value="ECO:0007669"/>
    <property type="project" value="TreeGrafter"/>
</dbReference>
<dbReference type="InterPro" id="IPR011990">
    <property type="entry name" value="TPR-like_helical_dom_sf"/>
</dbReference>
<accession>A0A9P5VDV4</accession>
<dbReference type="Pfam" id="PF06424">
    <property type="entry name" value="PRP1_N"/>
    <property type="match status" value="1"/>
</dbReference>
<evidence type="ECO:0000256" key="8">
    <source>
        <dbReference type="SAM" id="MobiDB-lite"/>
    </source>
</evidence>
<evidence type="ECO:0000256" key="1">
    <source>
        <dbReference type="ARBA" id="ARBA00004123"/>
    </source>
</evidence>
<keyword evidence="11" id="KW-1185">Reference proteome</keyword>
<dbReference type="Proteomes" id="UP000748756">
    <property type="component" value="Unassembled WGS sequence"/>
</dbReference>
<dbReference type="PANTHER" id="PTHR11246:SF1">
    <property type="entry name" value="PRE-MRNA-PROCESSING FACTOR 6"/>
    <property type="match status" value="1"/>
</dbReference>
<dbReference type="AlphaFoldDB" id="A0A9P5VDV4"/>
<dbReference type="PANTHER" id="PTHR11246">
    <property type="entry name" value="PRE-MRNA SPLICING FACTOR"/>
    <property type="match status" value="1"/>
</dbReference>
<evidence type="ECO:0000256" key="3">
    <source>
        <dbReference type="ARBA" id="ARBA00022737"/>
    </source>
</evidence>
<dbReference type="InterPro" id="IPR003107">
    <property type="entry name" value="HAT"/>
</dbReference>
<keyword evidence="5" id="KW-0539">Nucleus</keyword>
<dbReference type="Pfam" id="PF13432">
    <property type="entry name" value="TPR_16"/>
    <property type="match status" value="1"/>
</dbReference>
<feature type="repeat" description="TPR" evidence="6">
    <location>
        <begin position="744"/>
        <end position="777"/>
    </location>
</feature>
<dbReference type="InterPro" id="IPR010491">
    <property type="entry name" value="PRP1_N"/>
</dbReference>
<evidence type="ECO:0000256" key="7">
    <source>
        <dbReference type="SAM" id="Coils"/>
    </source>
</evidence>
<evidence type="ECO:0000313" key="11">
    <source>
        <dbReference type="Proteomes" id="UP000748756"/>
    </source>
</evidence>
<dbReference type="EMBL" id="JAAAUQ010000123">
    <property type="protein sequence ID" value="KAF9154310.1"/>
    <property type="molecule type" value="Genomic_DNA"/>
</dbReference>
<dbReference type="InterPro" id="IPR019734">
    <property type="entry name" value="TPR_rpt"/>
</dbReference>
<evidence type="ECO:0000256" key="6">
    <source>
        <dbReference type="PROSITE-ProRule" id="PRU00339"/>
    </source>
</evidence>
<evidence type="ECO:0000259" key="9">
    <source>
        <dbReference type="Pfam" id="PF06424"/>
    </source>
</evidence>
<dbReference type="InterPro" id="IPR045075">
    <property type="entry name" value="Syf1-like"/>
</dbReference>
<sequence length="978" mass="108924">MDANNDTGPHERWAMGTLYDNITCNTINVRQRLWKGTGQGWSGAYQVVYNCTANSRNSCFQDAPGSTNWVIGFKGGQTERPEFEAQSTQVRAANVAVEPRSLYWAQLVARVGDAQLVENRVGEAVLLLWETIVFFFNSILDNETMFGATKDFLGKPAPPGYIAGLGRGATGFTTRSDIGPAREGPTEADIAKLQEQARRKAAEDGDDDERFQDPDNETGLFNTAPYEADDEEADQIYDAIDAKLDERRKARREAREKEEEERINKERPRIQDQFADLKRGLNTVSMEEWENLPDVGNIAGKNRKKANLRDKFAPVPDSLLPRAQEEMATSLDAQPNGLATPAPSMTNFREIGEANKSVLGLRLDRMADSASGQTTIDPKGYLTGLNSVVVKSEAEIGDLKRARLLLKSVITTNPKHAPGWIAAARLEEHAGKLTDARQIIDKGCQECPKAEDIWLEAARLNNTDNAKKILANAVKQVPQSVKIWVQAAQLETVPKAKKTVIRRALDYVPRLEANGKPVERLVAGAVKTLSMKESALSRDQWLEEAEKCEKNGFINTCQAIVGATIAMGIEEADLKSTWMDDADGAIGRQSFGTARAIYAHALKTFPAKKSIWRRAALLEKAHGTRESLEELLVRAVKFCPHAEFLWLMGAKEKWIGGDVPGARVVLGAAFEANPNSEVIWLAAVKLEAENGEHGRAEKLLSQAREKADTMKVWMKSAVLERQLGKLSEALELLDQGLAKYSTADKLWMIRGQILTERGDNQKARENYIKAVKFCPKSVPLWILYSRLEERAGLQTKARALLDRARLLNPKTPELWLESVRIELRGNNANFAKTQMAKALQECPSSGLLWSESVWLETRAQRKGKIVDALKKSENSVHVIVTAARLFWSDRQVEKARSWFLKAEKSDSDLGDAWAWHYKFEVEHGDEARKRELAMRCKAAEPRHGEYWQPVAKDLKNAGKPLDEILILVAASLPSNVVA</sequence>
<dbReference type="PROSITE" id="PS50005">
    <property type="entry name" value="TPR"/>
    <property type="match status" value="1"/>
</dbReference>
<keyword evidence="3" id="KW-0677">Repeat</keyword>
<evidence type="ECO:0000313" key="10">
    <source>
        <dbReference type="EMBL" id="KAF9154310.1"/>
    </source>
</evidence>
<evidence type="ECO:0000256" key="5">
    <source>
        <dbReference type="ARBA" id="ARBA00023242"/>
    </source>
</evidence>
<comment type="caution">
    <text evidence="10">The sequence shown here is derived from an EMBL/GenBank/DDBJ whole genome shotgun (WGS) entry which is preliminary data.</text>
</comment>
<evidence type="ECO:0000256" key="2">
    <source>
        <dbReference type="ARBA" id="ARBA00022664"/>
    </source>
</evidence>
<proteinExistence type="predicted"/>
<dbReference type="SMART" id="SM00386">
    <property type="entry name" value="HAT"/>
    <property type="match status" value="8"/>
</dbReference>
<feature type="domain" description="PRP1 splicing factor N-terminal" evidence="9">
    <location>
        <begin position="157"/>
        <end position="301"/>
    </location>
</feature>
<dbReference type="FunFam" id="1.25.40.10:FF:000256">
    <property type="entry name" value="Probable pre-mRNA splicing factor prp1"/>
    <property type="match status" value="1"/>
</dbReference>
<dbReference type="GO" id="GO:0000244">
    <property type="term" value="P:spliceosomal tri-snRNP complex assembly"/>
    <property type="evidence" value="ECO:0007669"/>
    <property type="project" value="TreeGrafter"/>
</dbReference>
<dbReference type="SUPFAM" id="SSF48452">
    <property type="entry name" value="TPR-like"/>
    <property type="match status" value="3"/>
</dbReference>
<gene>
    <name evidence="10" type="ORF">BG015_001286</name>
</gene>
<keyword evidence="2" id="KW-0507">mRNA processing</keyword>
<reference evidence="10" key="1">
    <citation type="journal article" date="2020" name="Fungal Divers.">
        <title>Resolving the Mortierellaceae phylogeny through synthesis of multi-gene phylogenetics and phylogenomics.</title>
        <authorList>
            <person name="Vandepol N."/>
            <person name="Liber J."/>
            <person name="Desiro A."/>
            <person name="Na H."/>
            <person name="Kennedy M."/>
            <person name="Barry K."/>
            <person name="Grigoriev I.V."/>
            <person name="Miller A.N."/>
            <person name="O'Donnell K."/>
            <person name="Stajich J.E."/>
            <person name="Bonito G."/>
        </authorList>
    </citation>
    <scope>NUCLEOTIDE SEQUENCE</scope>
    <source>
        <strain evidence="10">NRRL 6426</strain>
    </source>
</reference>